<gene>
    <name evidence="1" type="ORF">FACUT_1843</name>
</gene>
<accession>A0A8H4NPC4</accession>
<sequence>MSPIKIENRTNSEALDVRFEIEDTENETKASRPCITAILQIDNDGEGLHHGDQIAARQLNFELVIWAMPERFMSLGSTEPVKIVRTFKVLCPPQASPPS</sequence>
<comment type="caution">
    <text evidence="1">The sequence shown here is derived from an EMBL/GenBank/DDBJ whole genome shotgun (WGS) entry which is preliminary data.</text>
</comment>
<evidence type="ECO:0000313" key="2">
    <source>
        <dbReference type="Proteomes" id="UP000536711"/>
    </source>
</evidence>
<name>A0A8H4NPC4_9HYPO</name>
<organism evidence="1 2">
    <name type="scientific">Fusarium acutatum</name>
    <dbReference type="NCBI Taxonomy" id="78861"/>
    <lineage>
        <taxon>Eukaryota</taxon>
        <taxon>Fungi</taxon>
        <taxon>Dikarya</taxon>
        <taxon>Ascomycota</taxon>
        <taxon>Pezizomycotina</taxon>
        <taxon>Sordariomycetes</taxon>
        <taxon>Hypocreomycetidae</taxon>
        <taxon>Hypocreales</taxon>
        <taxon>Nectriaceae</taxon>
        <taxon>Fusarium</taxon>
        <taxon>Fusarium fujikuroi species complex</taxon>
    </lineage>
</organism>
<proteinExistence type="predicted"/>
<dbReference type="Proteomes" id="UP000536711">
    <property type="component" value="Unassembled WGS sequence"/>
</dbReference>
<reference evidence="1 2" key="1">
    <citation type="submission" date="2020-01" db="EMBL/GenBank/DDBJ databases">
        <title>Identification and distribution of gene clusters putatively required for synthesis of sphingolipid metabolism inhibitors in phylogenetically diverse species of the filamentous fungus Fusarium.</title>
        <authorList>
            <person name="Kim H.-S."/>
            <person name="Busman M."/>
            <person name="Brown D.W."/>
            <person name="Divon H."/>
            <person name="Uhlig S."/>
            <person name="Proctor R.H."/>
        </authorList>
    </citation>
    <scope>NUCLEOTIDE SEQUENCE [LARGE SCALE GENOMIC DNA]</scope>
    <source>
        <strain evidence="1 2">NRRL 13308</strain>
    </source>
</reference>
<keyword evidence="2" id="KW-1185">Reference proteome</keyword>
<dbReference type="EMBL" id="JAADJF010000038">
    <property type="protein sequence ID" value="KAF4442680.1"/>
    <property type="molecule type" value="Genomic_DNA"/>
</dbReference>
<dbReference type="AlphaFoldDB" id="A0A8H4NPC4"/>
<protein>
    <submittedName>
        <fullName evidence="1">Uncharacterized protein</fullName>
    </submittedName>
</protein>
<dbReference type="OrthoDB" id="5089608at2759"/>
<evidence type="ECO:0000313" key="1">
    <source>
        <dbReference type="EMBL" id="KAF4442680.1"/>
    </source>
</evidence>